<comment type="caution">
    <text evidence="16">The sequence shown here is derived from an EMBL/GenBank/DDBJ whole genome shotgun (WGS) entry which is preliminary data.</text>
</comment>
<feature type="disulfide bond" evidence="13">
    <location>
        <begin position="347"/>
        <end position="392"/>
    </location>
</feature>
<dbReference type="GO" id="GO:0046872">
    <property type="term" value="F:metal ion binding"/>
    <property type="evidence" value="ECO:0007669"/>
    <property type="project" value="UniProtKB-KW"/>
</dbReference>
<feature type="binding site" evidence="12">
    <location>
        <position position="275"/>
    </location>
    <ligand>
        <name>Ca(2+)</name>
        <dbReference type="ChEBI" id="CHEBI:29108"/>
        <label>1</label>
    </ligand>
</feature>
<dbReference type="GO" id="GO:0072562">
    <property type="term" value="C:blood microparticle"/>
    <property type="evidence" value="ECO:0007669"/>
    <property type="project" value="TreeGrafter"/>
</dbReference>
<dbReference type="GO" id="GO:0008289">
    <property type="term" value="F:lipid binding"/>
    <property type="evidence" value="ECO:0007669"/>
    <property type="project" value="UniProtKB-KW"/>
</dbReference>
<dbReference type="OrthoDB" id="9875082at2759"/>
<feature type="domain" description="Albumin" evidence="15">
    <location>
        <begin position="218"/>
        <end position="410"/>
    </location>
</feature>
<evidence type="ECO:0000256" key="8">
    <source>
        <dbReference type="ARBA" id="ARBA00023008"/>
    </source>
</evidence>
<dbReference type="Pfam" id="PF00273">
    <property type="entry name" value="Serum_albumin"/>
    <property type="match status" value="3"/>
</dbReference>
<feature type="disulfide bond" evidence="13">
    <location>
        <begin position="276"/>
        <end position="284"/>
    </location>
</feature>
<feature type="disulfide bond" evidence="13">
    <location>
        <begin position="391"/>
        <end position="400"/>
    </location>
</feature>
<dbReference type="EMBL" id="WEKX01012624">
    <property type="protein sequence ID" value="NWI90169.1"/>
    <property type="molecule type" value="Genomic_DNA"/>
</dbReference>
<dbReference type="SMART" id="SM00103">
    <property type="entry name" value="ALBUMIN"/>
    <property type="match status" value="3"/>
</dbReference>
<evidence type="ECO:0000256" key="7">
    <source>
        <dbReference type="ARBA" id="ARBA00022837"/>
    </source>
</evidence>
<reference evidence="16" key="1">
    <citation type="submission" date="2019-10" db="EMBL/GenBank/DDBJ databases">
        <title>Bird 10,000 Genomes (B10K) Project - Family phase.</title>
        <authorList>
            <person name="Zhang G."/>
        </authorList>
    </citation>
    <scope>NUCLEOTIDE SEQUENCE</scope>
    <source>
        <strain evidence="16">B10K-DU-002-53</strain>
        <tissue evidence="16">Muscle</tissue>
    </source>
</reference>
<feature type="disulfide bond" evidence="13">
    <location>
        <begin position="545"/>
        <end position="590"/>
    </location>
</feature>
<feature type="non-terminal residue" evidence="16">
    <location>
        <position position="602"/>
    </location>
</feature>
<evidence type="ECO:0000256" key="6">
    <source>
        <dbReference type="ARBA" id="ARBA00022833"/>
    </source>
</evidence>
<name>A0A851F563_PITSO</name>
<keyword evidence="8 12" id="KW-0186">Copper</keyword>
<feature type="binding site" evidence="12">
    <location>
        <position position="286"/>
    </location>
    <ligand>
        <name>Ca(2+)</name>
        <dbReference type="ChEBI" id="CHEBI:29108"/>
        <label>1</label>
    </ligand>
</feature>
<dbReference type="FunFam" id="1.10.246.10:FF:000003">
    <property type="entry name" value="Serum albumin"/>
    <property type="match status" value="1"/>
</dbReference>
<dbReference type="PIRSF" id="PIRSF002520">
    <property type="entry name" value="Serum_albumin_subgroup"/>
    <property type="match status" value="1"/>
</dbReference>
<feature type="disulfide bond" evidence="13">
    <location>
        <begin position="150"/>
        <end position="195"/>
    </location>
</feature>
<dbReference type="PANTHER" id="PTHR11385:SF14">
    <property type="entry name" value="AFAMIN"/>
    <property type="match status" value="1"/>
</dbReference>
<feature type="disulfide bond" evidence="13">
    <location>
        <begin position="507"/>
        <end position="518"/>
    </location>
</feature>
<keyword evidence="9" id="KW-0446">Lipid-binding</keyword>
<keyword evidence="17" id="KW-1185">Reference proteome</keyword>
<comment type="subcellular location">
    <subcellularLocation>
        <location evidence="1">Secreted</location>
    </subcellularLocation>
</comment>
<feature type="binding site" evidence="12">
    <location>
        <position position="280"/>
    </location>
    <ligand>
        <name>Zn(2+)</name>
        <dbReference type="ChEBI" id="CHEBI:29105"/>
    </ligand>
</feature>
<feature type="disulfide bond" evidence="13">
    <location>
        <begin position="309"/>
        <end position="320"/>
    </location>
</feature>
<keyword evidence="6 12" id="KW-0862">Zinc</keyword>
<feature type="binding site" evidence="12">
    <location>
        <position position="28"/>
    </location>
    <ligand>
        <name>Cu cation</name>
        <dbReference type="ChEBI" id="CHEBI:23378"/>
    </ligand>
</feature>
<feature type="disulfide bond" evidence="13">
    <location>
        <begin position="194"/>
        <end position="203"/>
    </location>
</feature>
<organism evidence="16 17">
    <name type="scientific">Pitta sordida</name>
    <name type="common">Hooded pitta</name>
    <dbReference type="NCBI Taxonomy" id="9163"/>
    <lineage>
        <taxon>Eukaryota</taxon>
        <taxon>Metazoa</taxon>
        <taxon>Chordata</taxon>
        <taxon>Craniata</taxon>
        <taxon>Vertebrata</taxon>
        <taxon>Euteleostomi</taxon>
        <taxon>Archelosauria</taxon>
        <taxon>Archosauria</taxon>
        <taxon>Dinosauria</taxon>
        <taxon>Saurischia</taxon>
        <taxon>Theropoda</taxon>
        <taxon>Coelurosauria</taxon>
        <taxon>Aves</taxon>
        <taxon>Neognathae</taxon>
        <taxon>Neoaves</taxon>
        <taxon>Telluraves</taxon>
        <taxon>Australaves</taxon>
        <taxon>Passeriformes</taxon>
        <taxon>Pittidae</taxon>
        <taxon>Pitta</taxon>
    </lineage>
</organism>
<evidence type="ECO:0000259" key="15">
    <source>
        <dbReference type="PROSITE" id="PS51438"/>
    </source>
</evidence>
<feature type="disulfide bond" evidence="13">
    <location>
        <begin position="231"/>
        <end position="277"/>
    </location>
</feature>
<evidence type="ECO:0000256" key="12">
    <source>
        <dbReference type="PIRSR" id="PIRSR002520-1"/>
    </source>
</evidence>
<dbReference type="SUPFAM" id="SSF48552">
    <property type="entry name" value="Serum albumin-like"/>
    <property type="match status" value="3"/>
</dbReference>
<dbReference type="PANTHER" id="PTHR11385">
    <property type="entry name" value="SERUM ALBUMIN-RELATED"/>
    <property type="match status" value="1"/>
</dbReference>
<keyword evidence="2" id="KW-0964">Secreted</keyword>
<keyword evidence="10 13" id="KW-1015">Disulfide bond</keyword>
<feature type="domain" description="Albumin" evidence="15">
    <location>
        <begin position="20"/>
        <end position="212"/>
    </location>
</feature>
<dbReference type="InterPro" id="IPR014760">
    <property type="entry name" value="Serum_albumin_N"/>
</dbReference>
<dbReference type="PRINTS" id="PR00802">
    <property type="entry name" value="SERUMALBUMIN"/>
</dbReference>
<feature type="disulfide bond" evidence="13">
    <location>
        <begin position="78"/>
        <end position="87"/>
    </location>
</feature>
<evidence type="ECO:0000256" key="9">
    <source>
        <dbReference type="ARBA" id="ARBA00023121"/>
    </source>
</evidence>
<keyword evidence="7 12" id="KW-0106">Calcium</keyword>
<feature type="disulfide bond" evidence="13">
    <location>
        <begin position="115"/>
        <end position="126"/>
    </location>
</feature>
<dbReference type="InterPro" id="IPR021177">
    <property type="entry name" value="Serum_albumin/AFP/Afamin"/>
</dbReference>
<evidence type="ECO:0000256" key="1">
    <source>
        <dbReference type="ARBA" id="ARBA00004613"/>
    </source>
</evidence>
<keyword evidence="4 14" id="KW-0732">Signal</keyword>
<feature type="disulfide bond" evidence="13">
    <location>
        <begin position="296"/>
        <end position="310"/>
    </location>
</feature>
<proteinExistence type="predicted"/>
<dbReference type="CDD" id="cd00015">
    <property type="entry name" value="ALBUMIN"/>
    <property type="match status" value="3"/>
</dbReference>
<evidence type="ECO:0000256" key="11">
    <source>
        <dbReference type="ARBA" id="ARBA00039343"/>
    </source>
</evidence>
<dbReference type="Proteomes" id="UP000633448">
    <property type="component" value="Unassembled WGS sequence"/>
</dbReference>
<evidence type="ECO:0000256" key="2">
    <source>
        <dbReference type="ARBA" id="ARBA00022525"/>
    </source>
</evidence>
<evidence type="ECO:0000256" key="4">
    <source>
        <dbReference type="ARBA" id="ARBA00022729"/>
    </source>
</evidence>
<dbReference type="InterPro" id="IPR000264">
    <property type="entry name" value="ALB/AFP/VDB"/>
</dbReference>
<dbReference type="PROSITE" id="PS00212">
    <property type="entry name" value="ALBUMIN_1"/>
    <property type="match status" value="2"/>
</dbReference>
<dbReference type="InterPro" id="IPR020858">
    <property type="entry name" value="Serum_albumin-like"/>
</dbReference>
<dbReference type="InterPro" id="IPR020857">
    <property type="entry name" value="Serum_albumin_CS"/>
</dbReference>
<dbReference type="Gene3D" id="1.10.246.10">
    <property type="match status" value="6"/>
</dbReference>
<protein>
    <recommendedName>
        <fullName evidence="11">Albumin</fullName>
    </recommendedName>
</protein>
<evidence type="ECO:0000256" key="5">
    <source>
        <dbReference type="ARBA" id="ARBA00022737"/>
    </source>
</evidence>
<feature type="disulfide bond" evidence="13">
    <location>
        <begin position="589"/>
        <end position="598"/>
    </location>
</feature>
<feature type="binding site" evidence="12">
    <location>
        <position position="38"/>
    </location>
    <ligand>
        <name>Ca(2+)</name>
        <dbReference type="ChEBI" id="CHEBI:29108"/>
        <label>1</label>
    </ligand>
</feature>
<evidence type="ECO:0000256" key="13">
    <source>
        <dbReference type="PIRSR" id="PIRSR002520-2"/>
    </source>
</evidence>
<dbReference type="GO" id="GO:0005737">
    <property type="term" value="C:cytoplasm"/>
    <property type="evidence" value="ECO:0007669"/>
    <property type="project" value="TreeGrafter"/>
</dbReference>
<keyword evidence="5" id="KW-0677">Repeat</keyword>
<feature type="disulfide bond" evidence="13">
    <location>
        <begin position="423"/>
        <end position="469"/>
    </location>
</feature>
<gene>
    <name evidence="16" type="primary">Alb</name>
    <name evidence="16" type="ORF">PITSOR_R14527</name>
</gene>
<keyword evidence="3 12" id="KW-0479">Metal-binding</keyword>
<sequence length="602" mass="68656">MKWLTLISFIFLLSSARSRNLIRRDADHKSQIAHRYNDLKEETFKAVALITFAQYLQKCSYDSLSKLTKDVTDLAHTCVANEDAPDCTKSLPSIFLDRICQIEKLRDSYGAMADCCAKADPERNQCFLSFKVHQPDFIPPYQRPAADVICKEYQDNRVALLGNFVYTVARRNPFLHSPAILGLAAEYENALKSCCPESDVGACLDAKVQHICLPVIKERAKLIGVRQQHECHVLETYGERTFQANKLARMSQKYPHTPFVELAKLVHEVKDVYEECCEGDMLECVDDWLELVNNLCSKQDTFSSKLKPCCEKSPVERTKCIMEADFDEKPDNLPSLVEKYIQDKEVCKSYEAGHDAFLSEFLYEYARRHPEFSTALILRVTKGYETFLDKCCKTDNPAECYKNAEEELNKHIKETQDVVKTNCDIFNSQGEGNFLKGLLVRYTKKMPQVSTETLLDIGKKMASVGSKCCSLPEEKRLSCSEYYLSIVIEKMCKKQKTTPVNDQVSQCCNELYSYKRPCFTAMGVDTKYVPPPFDPMMFNFGDKLCNAPADEREEDQLKLLINLIKRKPQMTDDQIKTIAGGFTSMVDKCCKQADTDTCLGEE</sequence>
<evidence type="ECO:0000313" key="16">
    <source>
        <dbReference type="EMBL" id="NWI90169.1"/>
    </source>
</evidence>
<dbReference type="FunFam" id="1.10.246.10:FF:000001">
    <property type="entry name" value="Serum albumin"/>
    <property type="match status" value="1"/>
</dbReference>
<feature type="signal peptide" evidence="14">
    <location>
        <begin position="1"/>
        <end position="18"/>
    </location>
</feature>
<dbReference type="AlphaFoldDB" id="A0A851F563"/>
<feature type="domain" description="Albumin" evidence="15">
    <location>
        <begin position="411"/>
        <end position="602"/>
    </location>
</feature>
<evidence type="ECO:0000256" key="10">
    <source>
        <dbReference type="ARBA" id="ARBA00023157"/>
    </source>
</evidence>
<feature type="disulfide bond" evidence="13">
    <location>
        <begin position="492"/>
        <end position="508"/>
    </location>
</feature>
<evidence type="ECO:0000256" key="3">
    <source>
        <dbReference type="ARBA" id="ARBA00022723"/>
    </source>
</evidence>
<feature type="binding site" evidence="12">
    <location>
        <position position="280"/>
    </location>
    <ligand>
        <name>Ca(2+)</name>
        <dbReference type="ChEBI" id="CHEBI:29108"/>
        <label>1</label>
    </ligand>
</feature>
<dbReference type="PROSITE" id="PS51438">
    <property type="entry name" value="ALBUMIN_2"/>
    <property type="match status" value="3"/>
</dbReference>
<feature type="chain" id="PRO_5032487617" description="Albumin" evidence="14">
    <location>
        <begin position="19"/>
        <end position="602"/>
    </location>
</feature>
<dbReference type="FunFam" id="1.10.246.10:FF:000002">
    <property type="entry name" value="Serum albumin"/>
    <property type="match status" value="1"/>
</dbReference>
<evidence type="ECO:0000313" key="17">
    <source>
        <dbReference type="Proteomes" id="UP000633448"/>
    </source>
</evidence>
<feature type="disulfide bond" evidence="13">
    <location>
        <begin position="468"/>
        <end position="479"/>
    </location>
</feature>
<evidence type="ECO:0000256" key="14">
    <source>
        <dbReference type="SAM" id="SignalP"/>
    </source>
</evidence>
<feature type="disulfide bond" evidence="13">
    <location>
        <begin position="100"/>
        <end position="116"/>
    </location>
</feature>
<accession>A0A851F563</accession>
<feature type="non-terminal residue" evidence="16">
    <location>
        <position position="1"/>
    </location>
</feature>
<feature type="binding site" evidence="12">
    <location>
        <position position="283"/>
    </location>
    <ligand>
        <name>Ca(2+)</name>
        <dbReference type="ChEBI" id="CHEBI:29108"/>
        <label>2</label>
    </ligand>
</feature>